<feature type="active site" description="Proton donor" evidence="13">
    <location>
        <position position="117"/>
    </location>
</feature>
<dbReference type="EMBL" id="CP017147">
    <property type="protein sequence ID" value="AOO79171.1"/>
    <property type="molecule type" value="Genomic_DNA"/>
</dbReference>
<dbReference type="CDD" id="cd01555">
    <property type="entry name" value="UdpNAET"/>
    <property type="match status" value="1"/>
</dbReference>
<evidence type="ECO:0000256" key="9">
    <source>
        <dbReference type="ARBA" id="ARBA00023316"/>
    </source>
</evidence>
<dbReference type="STRING" id="1526658.BHK69_00460"/>
<comment type="function">
    <text evidence="13">Cell wall formation. Adds enolpyruvyl to UDP-N-acetylglucosamine.</text>
</comment>
<evidence type="ECO:0000256" key="2">
    <source>
        <dbReference type="ARBA" id="ARBA00004752"/>
    </source>
</evidence>
<dbReference type="InterPro" id="IPR050068">
    <property type="entry name" value="MurA_subfamily"/>
</dbReference>
<keyword evidence="3 13" id="KW-0963">Cytoplasm</keyword>
<evidence type="ECO:0000256" key="11">
    <source>
        <dbReference type="ARBA" id="ARBA00038367"/>
    </source>
</evidence>
<gene>
    <name evidence="13" type="primary">murA</name>
    <name evidence="15" type="ORF">BHK69_00460</name>
</gene>
<dbReference type="GO" id="GO:0008360">
    <property type="term" value="P:regulation of cell shape"/>
    <property type="evidence" value="ECO:0007669"/>
    <property type="project" value="UniProtKB-KW"/>
</dbReference>
<name>A0A1D7TVM8_9HYPH</name>
<protein>
    <recommendedName>
        <fullName evidence="13">UDP-N-acetylglucosamine 1-carboxyvinyltransferase</fullName>
        <ecNumber evidence="13">2.5.1.7</ecNumber>
    </recommendedName>
    <alternativeName>
        <fullName evidence="13">Enoylpyruvate transferase</fullName>
    </alternativeName>
    <alternativeName>
        <fullName evidence="13">UDP-N-acetylglucosamine enolpyruvyl transferase</fullName>
        <shortName evidence="13">EPT</shortName>
    </alternativeName>
</protein>
<dbReference type="GO" id="GO:0005737">
    <property type="term" value="C:cytoplasm"/>
    <property type="evidence" value="ECO:0007669"/>
    <property type="project" value="UniProtKB-SubCell"/>
</dbReference>
<evidence type="ECO:0000256" key="5">
    <source>
        <dbReference type="ARBA" id="ARBA00022679"/>
    </source>
</evidence>
<evidence type="ECO:0000259" key="14">
    <source>
        <dbReference type="Pfam" id="PF00275"/>
    </source>
</evidence>
<evidence type="ECO:0000256" key="13">
    <source>
        <dbReference type="HAMAP-Rule" id="MF_00111"/>
    </source>
</evidence>
<reference evidence="15 16" key="1">
    <citation type="journal article" date="2015" name="Antonie Van Leeuwenhoek">
        <title>Bosea vaviloviae sp. nov., a new species of slow-growing rhizobia isolated from nodules of the relict species Vavilovia formosa (Stev.) Fed.</title>
        <authorList>
            <person name="Safronova V.I."/>
            <person name="Kuznetsova I.G."/>
            <person name="Sazanova A.L."/>
            <person name="Kimeklis A.K."/>
            <person name="Belimov A.A."/>
            <person name="Andronov E.E."/>
            <person name="Pinaev A.G."/>
            <person name="Chizhevskaya E.P."/>
            <person name="Pukhaev A.R."/>
            <person name="Popov K.P."/>
            <person name="Willems A."/>
            <person name="Tikhonovich I.A."/>
        </authorList>
    </citation>
    <scope>NUCLEOTIDE SEQUENCE [LARGE SCALE GENOMIC DNA]</scope>
    <source>
        <strain evidence="15 16">Vaf18</strain>
    </source>
</reference>
<dbReference type="InterPro" id="IPR036968">
    <property type="entry name" value="Enolpyruvate_Tfrase_sf"/>
</dbReference>
<keyword evidence="7 13" id="KW-0573">Peptidoglycan synthesis</keyword>
<evidence type="ECO:0000256" key="6">
    <source>
        <dbReference type="ARBA" id="ARBA00022960"/>
    </source>
</evidence>
<dbReference type="Proteomes" id="UP000094969">
    <property type="component" value="Chromosome"/>
</dbReference>
<proteinExistence type="inferred from homology"/>
<dbReference type="EC" id="2.5.1.7" evidence="13"/>
<keyword evidence="6 13" id="KW-0133">Cell shape</keyword>
<dbReference type="GO" id="GO:0019277">
    <property type="term" value="P:UDP-N-acetylgalactosamine biosynthetic process"/>
    <property type="evidence" value="ECO:0007669"/>
    <property type="project" value="InterPro"/>
</dbReference>
<evidence type="ECO:0000256" key="12">
    <source>
        <dbReference type="ARBA" id="ARBA00047527"/>
    </source>
</evidence>
<evidence type="ECO:0000313" key="16">
    <source>
        <dbReference type="Proteomes" id="UP000094969"/>
    </source>
</evidence>
<keyword evidence="10 13" id="KW-0670">Pyruvate</keyword>
<dbReference type="OrthoDB" id="9803760at2"/>
<keyword evidence="4 13" id="KW-0132">Cell division</keyword>
<dbReference type="Gene3D" id="3.65.10.10">
    <property type="entry name" value="Enolpyruvate transferase domain"/>
    <property type="match status" value="2"/>
</dbReference>
<dbReference type="KEGG" id="bvv:BHK69_00460"/>
<comment type="similarity">
    <text evidence="11 13">Belongs to the EPSP synthase family. MurA subfamily.</text>
</comment>
<feature type="binding site" evidence="13">
    <location>
        <position position="93"/>
    </location>
    <ligand>
        <name>UDP-N-acetyl-alpha-D-glucosamine</name>
        <dbReference type="ChEBI" id="CHEBI:57705"/>
    </ligand>
</feature>
<dbReference type="SUPFAM" id="SSF55205">
    <property type="entry name" value="EPT/RTPC-like"/>
    <property type="match status" value="1"/>
</dbReference>
<feature type="binding site" evidence="13">
    <location>
        <begin position="122"/>
        <end position="126"/>
    </location>
    <ligand>
        <name>UDP-N-acetyl-alpha-D-glucosamine</name>
        <dbReference type="ChEBI" id="CHEBI:57705"/>
    </ligand>
</feature>
<comment type="catalytic activity">
    <reaction evidence="12 13">
        <text>phosphoenolpyruvate + UDP-N-acetyl-alpha-D-glucosamine = UDP-N-acetyl-3-O-(1-carboxyvinyl)-alpha-D-glucosamine + phosphate</text>
        <dbReference type="Rhea" id="RHEA:18681"/>
        <dbReference type="ChEBI" id="CHEBI:43474"/>
        <dbReference type="ChEBI" id="CHEBI:57705"/>
        <dbReference type="ChEBI" id="CHEBI:58702"/>
        <dbReference type="ChEBI" id="CHEBI:68483"/>
        <dbReference type="EC" id="2.5.1.7"/>
    </reaction>
</comment>
<evidence type="ECO:0000313" key="15">
    <source>
        <dbReference type="EMBL" id="AOO79171.1"/>
    </source>
</evidence>
<evidence type="ECO:0000256" key="3">
    <source>
        <dbReference type="ARBA" id="ARBA00022490"/>
    </source>
</evidence>
<keyword evidence="16" id="KW-1185">Reference proteome</keyword>
<feature type="binding site" evidence="13">
    <location>
        <position position="328"/>
    </location>
    <ligand>
        <name>UDP-N-acetyl-alpha-D-glucosamine</name>
        <dbReference type="ChEBI" id="CHEBI:57705"/>
    </ligand>
</feature>
<dbReference type="InterPro" id="IPR001986">
    <property type="entry name" value="Enolpyruvate_Tfrase_dom"/>
</dbReference>
<dbReference type="UniPathway" id="UPA00219"/>
<dbReference type="NCBIfam" id="NF006873">
    <property type="entry name" value="PRK09369.1"/>
    <property type="match status" value="1"/>
</dbReference>
<dbReference type="InterPro" id="IPR005750">
    <property type="entry name" value="UDP_GlcNAc_COvinyl_MurA"/>
</dbReference>
<dbReference type="InterPro" id="IPR013792">
    <property type="entry name" value="RNA3'P_cycl/enolpyr_Trfase_a/b"/>
</dbReference>
<sequence>MDRLRIVGGKRLEGAVTIAGAKNASLPQIAAALLSDQPLTLTNLPAVSDIDNMLAVVHAHGATVTRHDPHSATIDAGPANGGETPYDTVRRMRATVLVLGPLLARFGATRVSLPGGCAIGARPVDLHVKALMALGARIEIEGGTIVAEANAGLKGARIVLGSPSVGATETAMMAATRAKGETEIVNAAREPEVADLADCLIAMGARIEGAGTHRILIAGDTDFRATQHQIIPDRIEAGTYAIAAAITGGQLELTHARLEQMASVAQVLEAAGVRIWPGDRGLIVSGDGALTGVDISTEPYPGFPTDLQAQFMALMTQAAGAAMIRETVFENRFMHVPELQRLGANITLQATTALVRGGSPLRGAQVMATDLRASVCLVLAALVAEGETIINRVYHLDRGYEQLDVKLRRCGADITRLKD</sequence>
<comment type="caution">
    <text evidence="13">Lacks conserved residue(s) required for the propagation of feature annotation.</text>
</comment>
<dbReference type="HAMAP" id="MF_00111">
    <property type="entry name" value="MurA"/>
    <property type="match status" value="1"/>
</dbReference>
<dbReference type="GO" id="GO:0071555">
    <property type="term" value="P:cell wall organization"/>
    <property type="evidence" value="ECO:0007669"/>
    <property type="project" value="UniProtKB-KW"/>
</dbReference>
<feature type="modified residue" description="2-(S-cysteinyl)pyruvic acid O-phosphothioketal" evidence="13">
    <location>
        <position position="117"/>
    </location>
</feature>
<keyword evidence="5 13" id="KW-0808">Transferase</keyword>
<dbReference type="RefSeq" id="WP_069688396.1">
    <property type="nucleotide sequence ID" value="NZ_CP017147.1"/>
</dbReference>
<dbReference type="PANTHER" id="PTHR43783">
    <property type="entry name" value="UDP-N-ACETYLGLUCOSAMINE 1-CARBOXYVINYLTRANSFERASE"/>
    <property type="match status" value="1"/>
</dbReference>
<dbReference type="FunFam" id="3.65.10.10:FF:000001">
    <property type="entry name" value="UDP-N-acetylglucosamine 1-carboxyvinyltransferase"/>
    <property type="match status" value="1"/>
</dbReference>
<dbReference type="AlphaFoldDB" id="A0A1D7TVM8"/>
<evidence type="ECO:0000256" key="1">
    <source>
        <dbReference type="ARBA" id="ARBA00004496"/>
    </source>
</evidence>
<keyword evidence="8 13" id="KW-0131">Cell cycle</keyword>
<feature type="binding site" evidence="13">
    <location>
        <position position="306"/>
    </location>
    <ligand>
        <name>UDP-N-acetyl-alpha-D-glucosamine</name>
        <dbReference type="ChEBI" id="CHEBI:57705"/>
    </ligand>
</feature>
<evidence type="ECO:0000256" key="10">
    <source>
        <dbReference type="ARBA" id="ARBA00023317"/>
    </source>
</evidence>
<dbReference type="GO" id="GO:0008760">
    <property type="term" value="F:UDP-N-acetylglucosamine 1-carboxyvinyltransferase activity"/>
    <property type="evidence" value="ECO:0007669"/>
    <property type="project" value="UniProtKB-UniRule"/>
</dbReference>
<evidence type="ECO:0000256" key="4">
    <source>
        <dbReference type="ARBA" id="ARBA00022618"/>
    </source>
</evidence>
<accession>A0A1D7TVM8</accession>
<comment type="subcellular location">
    <subcellularLocation>
        <location evidence="1 13">Cytoplasm</location>
    </subcellularLocation>
</comment>
<dbReference type="GO" id="GO:0051301">
    <property type="term" value="P:cell division"/>
    <property type="evidence" value="ECO:0007669"/>
    <property type="project" value="UniProtKB-KW"/>
</dbReference>
<feature type="domain" description="Enolpyruvate transferase" evidence="14">
    <location>
        <begin position="8"/>
        <end position="403"/>
    </location>
</feature>
<dbReference type="GO" id="GO:0009252">
    <property type="term" value="P:peptidoglycan biosynthetic process"/>
    <property type="evidence" value="ECO:0007669"/>
    <property type="project" value="UniProtKB-UniRule"/>
</dbReference>
<evidence type="ECO:0000256" key="8">
    <source>
        <dbReference type="ARBA" id="ARBA00023306"/>
    </source>
</evidence>
<comment type="pathway">
    <text evidence="2 13">Cell wall biogenesis; peptidoglycan biosynthesis.</text>
</comment>
<feature type="binding site" evidence="13">
    <location>
        <begin position="22"/>
        <end position="23"/>
    </location>
    <ligand>
        <name>phosphoenolpyruvate</name>
        <dbReference type="ChEBI" id="CHEBI:58702"/>
    </ligand>
</feature>
<dbReference type="PANTHER" id="PTHR43783:SF1">
    <property type="entry name" value="UDP-N-ACETYLGLUCOSAMINE 1-CARBOXYVINYLTRANSFERASE"/>
    <property type="match status" value="1"/>
</dbReference>
<dbReference type="NCBIfam" id="TIGR01072">
    <property type="entry name" value="murA"/>
    <property type="match status" value="1"/>
</dbReference>
<organism evidence="15 16">
    <name type="scientific">Bosea vaviloviae</name>
    <dbReference type="NCBI Taxonomy" id="1526658"/>
    <lineage>
        <taxon>Bacteria</taxon>
        <taxon>Pseudomonadati</taxon>
        <taxon>Pseudomonadota</taxon>
        <taxon>Alphaproteobacteria</taxon>
        <taxon>Hyphomicrobiales</taxon>
        <taxon>Boseaceae</taxon>
        <taxon>Bosea</taxon>
    </lineage>
</organism>
<dbReference type="Pfam" id="PF00275">
    <property type="entry name" value="EPSP_synthase"/>
    <property type="match status" value="1"/>
</dbReference>
<keyword evidence="9 13" id="KW-0961">Cell wall biogenesis/degradation</keyword>
<evidence type="ECO:0000256" key="7">
    <source>
        <dbReference type="ARBA" id="ARBA00022984"/>
    </source>
</evidence>